<dbReference type="Pfam" id="PF06114">
    <property type="entry name" value="Peptidase_M78"/>
    <property type="match status" value="1"/>
</dbReference>
<comment type="caution">
    <text evidence="2">The sequence shown here is derived from an EMBL/GenBank/DDBJ whole genome shotgun (WGS) entry which is preliminary data.</text>
</comment>
<proteinExistence type="predicted"/>
<accession>A0AAW7AGZ6</accession>
<evidence type="ECO:0000259" key="1">
    <source>
        <dbReference type="Pfam" id="PF06114"/>
    </source>
</evidence>
<evidence type="ECO:0000313" key="3">
    <source>
        <dbReference type="Proteomes" id="UP001174037"/>
    </source>
</evidence>
<name>A0AAW7AGZ6_9STAP</name>
<dbReference type="PANTHER" id="PTHR43236">
    <property type="entry name" value="ANTITOXIN HIGA1"/>
    <property type="match status" value="1"/>
</dbReference>
<protein>
    <submittedName>
        <fullName evidence="2">ImmA/IrrE family metallo-endopeptidase</fullName>
    </submittedName>
</protein>
<dbReference type="AlphaFoldDB" id="A0AAW7AGZ6"/>
<reference evidence="2" key="1">
    <citation type="journal article" date="2023" name="Int. J. Mol. Sci.">
        <title>Antibiotic Resistance/Susceptibility Profiles of Staphylococcus equorum Strains from Cheese, and Genome Analysis for Antibiotic Resistance Genes.</title>
        <authorList>
            <person name="Vazquez L."/>
            <person name="Srednik M.E."/>
            <person name="Rodriguez J."/>
            <person name="Florez A.B."/>
            <person name="Mayo B."/>
        </authorList>
    </citation>
    <scope>NUCLEOTIDE SEQUENCE</scope>
    <source>
        <strain evidence="2">5A3I</strain>
    </source>
</reference>
<dbReference type="InterPro" id="IPR052345">
    <property type="entry name" value="Rad_response_metalloprotease"/>
</dbReference>
<organism evidence="2 3">
    <name type="scientific">Staphylococcus equorum</name>
    <dbReference type="NCBI Taxonomy" id="246432"/>
    <lineage>
        <taxon>Bacteria</taxon>
        <taxon>Bacillati</taxon>
        <taxon>Bacillota</taxon>
        <taxon>Bacilli</taxon>
        <taxon>Bacillales</taxon>
        <taxon>Staphylococcaceae</taxon>
        <taxon>Staphylococcus</taxon>
    </lineage>
</organism>
<reference evidence="2" key="2">
    <citation type="submission" date="2023-03" db="EMBL/GenBank/DDBJ databases">
        <authorList>
            <person name="Vazquez L."/>
            <person name="Rodriguez J."/>
            <person name="Mayo B."/>
            <person name="Florez A.B."/>
        </authorList>
    </citation>
    <scope>NUCLEOTIDE SEQUENCE</scope>
    <source>
        <strain evidence="2">5A3I</strain>
    </source>
</reference>
<dbReference type="PANTHER" id="PTHR43236:SF1">
    <property type="entry name" value="BLL7220 PROTEIN"/>
    <property type="match status" value="1"/>
</dbReference>
<gene>
    <name evidence="2" type="ORF">P1A27_00645</name>
</gene>
<dbReference type="EMBL" id="JARGCK010000001">
    <property type="protein sequence ID" value="MDK9864479.1"/>
    <property type="molecule type" value="Genomic_DNA"/>
</dbReference>
<evidence type="ECO:0000313" key="2">
    <source>
        <dbReference type="EMBL" id="MDK9864479.1"/>
    </source>
</evidence>
<dbReference type="Gene3D" id="1.10.10.2910">
    <property type="match status" value="1"/>
</dbReference>
<dbReference type="Proteomes" id="UP001174037">
    <property type="component" value="Unassembled WGS sequence"/>
</dbReference>
<feature type="domain" description="IrrE N-terminal-like" evidence="1">
    <location>
        <begin position="43"/>
        <end position="154"/>
    </location>
</feature>
<sequence>MEEKYKETIKRIQPIAETFIVNNKLQYPIKDSLTLLSNIGYYIIKAKAPSNLSGFYMKKDRFPFIFVNASHSLGRQNFSLWHEVYHHYMKHQNGISDFASNSIEEREAEIFAGLVLLPDEEIKKWSEKFNIEDASTIAQMSVYYQLSFNAVVIRGMQLGEIEFNTYKTLKKLSSLEKQQQLLAIYEQNNLSTSVIQPTNNIKISSNIMSILQKNHQQNLVDSHKLNSIIEKIEVLNES</sequence>
<dbReference type="InterPro" id="IPR010359">
    <property type="entry name" value="IrrE_HExxH"/>
</dbReference>
<dbReference type="RefSeq" id="WP_002506374.1">
    <property type="nucleotide sequence ID" value="NZ_JARGCD010000007.1"/>
</dbReference>